<keyword evidence="3" id="KW-1185">Reference proteome</keyword>
<feature type="region of interest" description="Disordered" evidence="1">
    <location>
        <begin position="1"/>
        <end position="34"/>
    </location>
</feature>
<proteinExistence type="predicted"/>
<comment type="caution">
    <text evidence="2">The sequence shown here is derived from an EMBL/GenBank/DDBJ whole genome shotgun (WGS) entry which is preliminary data.</text>
</comment>
<dbReference type="InterPro" id="IPR036388">
    <property type="entry name" value="WH-like_DNA-bd_sf"/>
</dbReference>
<evidence type="ECO:0000256" key="1">
    <source>
        <dbReference type="SAM" id="MobiDB-lite"/>
    </source>
</evidence>
<organism evidence="2 3">
    <name type="scientific">Streptomyces mooreae</name>
    <dbReference type="NCBI Taxonomy" id="3075523"/>
    <lineage>
        <taxon>Bacteria</taxon>
        <taxon>Bacillati</taxon>
        <taxon>Actinomycetota</taxon>
        <taxon>Actinomycetes</taxon>
        <taxon>Kitasatosporales</taxon>
        <taxon>Streptomycetaceae</taxon>
        <taxon>Streptomyces</taxon>
    </lineage>
</organism>
<name>A0ABU2T5W1_9ACTN</name>
<dbReference type="RefSeq" id="WP_311623777.1">
    <property type="nucleotide sequence ID" value="NZ_JAVRFE010000013.1"/>
</dbReference>
<dbReference type="EMBL" id="JAVRFE010000013">
    <property type="protein sequence ID" value="MDT0456487.1"/>
    <property type="molecule type" value="Genomic_DNA"/>
</dbReference>
<evidence type="ECO:0000313" key="3">
    <source>
        <dbReference type="Proteomes" id="UP001180551"/>
    </source>
</evidence>
<dbReference type="CDD" id="cd00090">
    <property type="entry name" value="HTH_ARSR"/>
    <property type="match status" value="1"/>
</dbReference>
<protein>
    <submittedName>
        <fullName evidence="2">Helix-turn-helix domain-containing protein</fullName>
    </submittedName>
</protein>
<dbReference type="InterPro" id="IPR011991">
    <property type="entry name" value="ArsR-like_HTH"/>
</dbReference>
<dbReference type="InterPro" id="IPR036390">
    <property type="entry name" value="WH_DNA-bd_sf"/>
</dbReference>
<dbReference type="Proteomes" id="UP001180551">
    <property type="component" value="Unassembled WGS sequence"/>
</dbReference>
<dbReference type="Gene3D" id="1.10.10.10">
    <property type="entry name" value="Winged helix-like DNA-binding domain superfamily/Winged helix DNA-binding domain"/>
    <property type="match status" value="1"/>
</dbReference>
<accession>A0ABU2T5W1</accession>
<sequence>MSPRSERSQQQSESVRPDADGALRPQSDPFADCTQLSDPRALRAYAHPTRMELVGLLRREGPLTATRAAELTGQSVASCSYHLRMLAKYDLVEVAEGGRGREKPWRATAQFTNWPEYSDDPEVTEASTALNVALAENYFTKMSHALEQRAALPRVWQQAEQYGDVSLYLTAEELTELGDRVTELLSPYAARSQDPASRPADARLVSFLRVAFVRHTEARSGGTSRTGDEGAGGGGA</sequence>
<gene>
    <name evidence="2" type="ORF">RM550_12190</name>
</gene>
<dbReference type="Pfam" id="PF12840">
    <property type="entry name" value="HTH_20"/>
    <property type="match status" value="1"/>
</dbReference>
<dbReference type="SUPFAM" id="SSF46785">
    <property type="entry name" value="Winged helix' DNA-binding domain"/>
    <property type="match status" value="1"/>
</dbReference>
<evidence type="ECO:0000313" key="2">
    <source>
        <dbReference type="EMBL" id="MDT0456487.1"/>
    </source>
</evidence>
<reference evidence="2" key="1">
    <citation type="submission" date="2024-05" db="EMBL/GenBank/DDBJ databases">
        <title>30 novel species of actinomycetes from the DSMZ collection.</title>
        <authorList>
            <person name="Nouioui I."/>
        </authorList>
    </citation>
    <scope>NUCLEOTIDE SEQUENCE</scope>
    <source>
        <strain evidence="2">DSM 41527</strain>
    </source>
</reference>